<organism evidence="1 2">
    <name type="scientific">Fimbriimonas ginsengisoli Gsoil 348</name>
    <dbReference type="NCBI Taxonomy" id="661478"/>
    <lineage>
        <taxon>Bacteria</taxon>
        <taxon>Bacillati</taxon>
        <taxon>Armatimonadota</taxon>
        <taxon>Fimbriimonadia</taxon>
        <taxon>Fimbriimonadales</taxon>
        <taxon>Fimbriimonadaceae</taxon>
        <taxon>Fimbriimonas</taxon>
    </lineage>
</organism>
<evidence type="ECO:0000313" key="2">
    <source>
        <dbReference type="Proteomes" id="UP000027982"/>
    </source>
</evidence>
<proteinExistence type="predicted"/>
<evidence type="ECO:0000313" key="1">
    <source>
        <dbReference type="EMBL" id="AIE83468.1"/>
    </source>
</evidence>
<dbReference type="AlphaFoldDB" id="A0A068NIP1"/>
<reference evidence="1 2" key="1">
    <citation type="journal article" date="2014" name="PLoS ONE">
        <title>The first complete genome sequence of the class fimbriimonadia in the phylum armatimonadetes.</title>
        <authorList>
            <person name="Hu Z.Y."/>
            <person name="Wang Y.Z."/>
            <person name="Im W.T."/>
            <person name="Wang S.Y."/>
            <person name="Zhao G.P."/>
            <person name="Zheng H.J."/>
            <person name="Quan Z.X."/>
        </authorList>
    </citation>
    <scope>NUCLEOTIDE SEQUENCE [LARGE SCALE GENOMIC DNA]</scope>
    <source>
        <strain evidence="1">Gsoil 348</strain>
    </source>
</reference>
<dbReference type="EMBL" id="CP007139">
    <property type="protein sequence ID" value="AIE83468.1"/>
    <property type="molecule type" value="Genomic_DNA"/>
</dbReference>
<keyword evidence="2" id="KW-1185">Reference proteome</keyword>
<evidence type="ECO:0008006" key="3">
    <source>
        <dbReference type="Google" id="ProtNLM"/>
    </source>
</evidence>
<dbReference type="Pfam" id="PF08899">
    <property type="entry name" value="DUF1844"/>
    <property type="match status" value="1"/>
</dbReference>
<protein>
    <recommendedName>
        <fullName evidence="3">DUF1844 domain-containing protein</fullName>
    </recommendedName>
</protein>
<sequence length="98" mass="11047">MADQDSNLPQKAPSVYDHIAMMIQQMAHVCWAKLGLQPDTITGKLEQNLEEAKVAIDVVASLVRVLEPQLDEEDRRQLQGMLRDLRLNFVQKSTEASS</sequence>
<dbReference type="STRING" id="661478.OP10G_0100"/>
<dbReference type="HOGENOM" id="CLU_2329578_0_0_0"/>
<dbReference type="InterPro" id="IPR014995">
    <property type="entry name" value="DUF1844"/>
</dbReference>
<gene>
    <name evidence="1" type="ORF">OP10G_0100</name>
</gene>
<dbReference type="RefSeq" id="WP_025227856.1">
    <property type="nucleotide sequence ID" value="NZ_CP007139.1"/>
</dbReference>
<dbReference type="KEGG" id="fgi:OP10G_0100"/>
<accession>A0A068NIP1</accession>
<dbReference type="Proteomes" id="UP000027982">
    <property type="component" value="Chromosome"/>
</dbReference>
<dbReference type="eggNOG" id="ENOG502ZUC7">
    <property type="taxonomic scope" value="Bacteria"/>
</dbReference>
<dbReference type="OrthoDB" id="9809467at2"/>
<name>A0A068NIP1_FIMGI</name>